<dbReference type="SUPFAM" id="SSF52058">
    <property type="entry name" value="L domain-like"/>
    <property type="match status" value="2"/>
</dbReference>
<keyword evidence="5" id="KW-0325">Glycoprotein</keyword>
<dbReference type="PANTHER" id="PTHR31018">
    <property type="entry name" value="SPORULATION-SPECIFIC PROTEIN-RELATED"/>
    <property type="match status" value="1"/>
</dbReference>
<reference evidence="7 8" key="1">
    <citation type="journal article" date="2016" name="Mol. Biol. Evol.">
        <title>Genome-Wide Survey of Gut Fungi (Harpellales) Reveals the First Horizontally Transferred Ubiquitin Gene from a Mosquito Host.</title>
        <authorList>
            <person name="Wang Y."/>
            <person name="White M.M."/>
            <person name="Kvist S."/>
            <person name="Moncalvo J.M."/>
        </authorList>
    </citation>
    <scope>NUCLEOTIDE SEQUENCE [LARGE SCALE GENOMIC DNA]</scope>
    <source>
        <strain evidence="7 8">ALG-7-W6</strain>
    </source>
</reference>
<dbReference type="STRING" id="133383.A0A1R0H8A7"/>
<protein>
    <submittedName>
        <fullName evidence="7">Protein ecm33</fullName>
    </submittedName>
</protein>
<evidence type="ECO:0000313" key="7">
    <source>
        <dbReference type="EMBL" id="OLY85351.1"/>
    </source>
</evidence>
<keyword evidence="8" id="KW-1185">Reference proteome</keyword>
<dbReference type="EMBL" id="LSSL01000139">
    <property type="protein sequence ID" value="OLY85351.1"/>
    <property type="molecule type" value="Genomic_DNA"/>
</dbReference>
<name>A0A1R0H8A7_9FUNG</name>
<dbReference type="OrthoDB" id="536881at2759"/>
<keyword evidence="3" id="KW-0964">Secreted</keyword>
<dbReference type="InterPro" id="IPR051648">
    <property type="entry name" value="CWI-Assembly_Regulator"/>
</dbReference>
<dbReference type="AlphaFoldDB" id="A0A1R0H8A7"/>
<dbReference type="PANTHER" id="PTHR31018:SF3">
    <property type="entry name" value="RECEPTOR PROTEIN-TYROSINE KINASE"/>
    <property type="match status" value="1"/>
</dbReference>
<organism evidence="7 8">
    <name type="scientific">Smittium mucronatum</name>
    <dbReference type="NCBI Taxonomy" id="133383"/>
    <lineage>
        <taxon>Eukaryota</taxon>
        <taxon>Fungi</taxon>
        <taxon>Fungi incertae sedis</taxon>
        <taxon>Zoopagomycota</taxon>
        <taxon>Kickxellomycotina</taxon>
        <taxon>Harpellomycetes</taxon>
        <taxon>Harpellales</taxon>
        <taxon>Legeriomycetaceae</taxon>
        <taxon>Smittium</taxon>
    </lineage>
</organism>
<evidence type="ECO:0000256" key="1">
    <source>
        <dbReference type="ARBA" id="ARBA00004191"/>
    </source>
</evidence>
<dbReference type="Proteomes" id="UP000187455">
    <property type="component" value="Unassembled WGS sequence"/>
</dbReference>
<comment type="subcellular location">
    <subcellularLocation>
        <location evidence="1">Secreted</location>
        <location evidence="1">Cell wall</location>
    </subcellularLocation>
</comment>
<keyword evidence="4 6" id="KW-0732">Signal</keyword>
<evidence type="ECO:0000256" key="4">
    <source>
        <dbReference type="ARBA" id="ARBA00022729"/>
    </source>
</evidence>
<dbReference type="Gene3D" id="3.80.20.20">
    <property type="entry name" value="Receptor L-domain"/>
    <property type="match status" value="2"/>
</dbReference>
<accession>A0A1R0H8A7</accession>
<evidence type="ECO:0000256" key="5">
    <source>
        <dbReference type="ARBA" id="ARBA00023180"/>
    </source>
</evidence>
<feature type="signal peptide" evidence="6">
    <location>
        <begin position="1"/>
        <end position="16"/>
    </location>
</feature>
<feature type="chain" id="PRO_5012119018" evidence="6">
    <location>
        <begin position="17"/>
        <end position="336"/>
    </location>
</feature>
<gene>
    <name evidence="7" type="ORF">AYI68_g461</name>
</gene>
<proteinExistence type="predicted"/>
<evidence type="ECO:0000256" key="6">
    <source>
        <dbReference type="SAM" id="SignalP"/>
    </source>
</evidence>
<comment type="caution">
    <text evidence="7">The sequence shown here is derived from an EMBL/GenBank/DDBJ whole genome shotgun (WGS) entry which is preliminary data.</text>
</comment>
<evidence type="ECO:0000256" key="2">
    <source>
        <dbReference type="ARBA" id="ARBA00022512"/>
    </source>
</evidence>
<keyword evidence="2" id="KW-0134">Cell wall</keyword>
<sequence>MLYIFFLALYFCLVSARCNDGIRIKRQTDIELASNCSKIVGDLVVEESSLSEIDLSNIEQIDGRIVISGNTGLASLKLDGLKSISKSFHISGNGALVEFSAKSLSTSGGIFIIKNLSLKKVDLSSLSQASALQVISTSITSLCVDNLSSTRNIAINHNPSLQTISFQNLTSIKGDFFFNENSIQELYLKNLKSIYGSLLMSGNENLFSISMPELIKIGQGLILSTNMELKNIDEDAFPKLSSISASLDISGDIDTFFLPAIRSIKWGFRIRSSGCLDCKSISAQIEKYVHGEYVCRRSIFGIPGPGGVSSIDEYKFYSAGACTATNAIQRDLSIPT</sequence>
<evidence type="ECO:0000313" key="8">
    <source>
        <dbReference type="Proteomes" id="UP000187455"/>
    </source>
</evidence>
<dbReference type="InterPro" id="IPR036941">
    <property type="entry name" value="Rcpt_L-dom_sf"/>
</dbReference>
<evidence type="ECO:0000256" key="3">
    <source>
        <dbReference type="ARBA" id="ARBA00022525"/>
    </source>
</evidence>